<dbReference type="GO" id="GO:0140359">
    <property type="term" value="F:ABC-type transporter activity"/>
    <property type="evidence" value="ECO:0007669"/>
    <property type="project" value="InterPro"/>
</dbReference>
<dbReference type="Proteomes" id="UP000183918">
    <property type="component" value="Unassembled WGS sequence"/>
</dbReference>
<evidence type="ECO:0000256" key="2">
    <source>
        <dbReference type="ARBA" id="ARBA00022692"/>
    </source>
</evidence>
<dbReference type="PANTHER" id="PTHR24221">
    <property type="entry name" value="ATP-BINDING CASSETTE SUB-FAMILY B"/>
    <property type="match status" value="1"/>
</dbReference>
<dbReference type="Gene3D" id="1.20.1560.10">
    <property type="entry name" value="ABC transporter type 1, transmembrane domain"/>
    <property type="match status" value="1"/>
</dbReference>
<organism evidence="10 11">
    <name type="scientific">Lachnobacterium bovis DSM 14045</name>
    <dbReference type="NCBI Taxonomy" id="1122142"/>
    <lineage>
        <taxon>Bacteria</taxon>
        <taxon>Bacillati</taxon>
        <taxon>Bacillota</taxon>
        <taxon>Clostridia</taxon>
        <taxon>Lachnospirales</taxon>
        <taxon>Lachnospiraceae</taxon>
        <taxon>Lachnobacterium</taxon>
    </lineage>
</organism>
<dbReference type="SMART" id="SM00382">
    <property type="entry name" value="AAA"/>
    <property type="match status" value="1"/>
</dbReference>
<keyword evidence="3" id="KW-0547">Nucleotide-binding</keyword>
<reference evidence="10 11" key="1">
    <citation type="submission" date="2016-10" db="EMBL/GenBank/DDBJ databases">
        <authorList>
            <person name="de Groot N.N."/>
        </authorList>
    </citation>
    <scope>NUCLEOTIDE SEQUENCE [LARGE SCALE GENOMIC DNA]</scope>
    <source>
        <strain evidence="10 11">DSM 14045</strain>
    </source>
</reference>
<dbReference type="InterPro" id="IPR027417">
    <property type="entry name" value="P-loop_NTPase"/>
</dbReference>
<dbReference type="GO" id="GO:0005524">
    <property type="term" value="F:ATP binding"/>
    <property type="evidence" value="ECO:0007669"/>
    <property type="project" value="UniProtKB-KW"/>
</dbReference>
<keyword evidence="6 7" id="KW-0472">Membrane</keyword>
<dbReference type="Pfam" id="PF00664">
    <property type="entry name" value="ABC_membrane"/>
    <property type="match status" value="1"/>
</dbReference>
<dbReference type="GO" id="GO:0034040">
    <property type="term" value="F:ATPase-coupled lipid transmembrane transporter activity"/>
    <property type="evidence" value="ECO:0007669"/>
    <property type="project" value="TreeGrafter"/>
</dbReference>
<sequence>MKKLNFKGLIISILSGATGLCFSWIVRLIMSGIEENVNWIMIISITLALTFLTIIINAIKKIIIARIIKEFNCKYKNLIFEARFKSNKDNNYISLLTNDINVVENDYLKAKYDLITCISMFICSWTNLIFYNFFHGIVILCMAIISLLVSLKMRQEAQQKRIDVSQKQELYTHKVTDMFLGISVIRQFLVLEHIRNEHDNVNLNLENSKFKNELFLAKMEAIGTLFSMGMFYVSFLIGAIYVNKGIYTISIMMASIQLINKIVTPLYDGVAILNKYNGAIAIVDKLENSLMVENRQSGLTFDKINKISIKNLCFKQQQFEMKNINIELENNKKYVIVGKSGSGKSTLLNLISGQMTCHNGELCINNVPYKNIDYNYLKKAIAYMNQEVYVFNDTIKNNITLYEDYKDDCYNNVLKKSGVDSFIKNLKEKDNTILEENGENISGGQRQRIALARVLMRNADVILLDEAFSALDYETTRQIINDIFSLECTVLMVLHSFNEKILKKCDKIIVMDNGEINEVGSYEELTSKNSYFSELYNMR</sequence>
<feature type="transmembrane region" description="Helical" evidence="7">
    <location>
        <begin position="39"/>
        <end position="59"/>
    </location>
</feature>
<dbReference type="InterPro" id="IPR011527">
    <property type="entry name" value="ABC1_TM_dom"/>
</dbReference>
<feature type="transmembrane region" description="Helical" evidence="7">
    <location>
        <begin position="221"/>
        <end position="242"/>
    </location>
</feature>
<dbReference type="STRING" id="1122142.SAMN02910414_02398"/>
<dbReference type="Pfam" id="PF00005">
    <property type="entry name" value="ABC_tran"/>
    <property type="match status" value="1"/>
</dbReference>
<evidence type="ECO:0000256" key="6">
    <source>
        <dbReference type="ARBA" id="ARBA00023136"/>
    </source>
</evidence>
<dbReference type="PROSITE" id="PS00211">
    <property type="entry name" value="ABC_TRANSPORTER_1"/>
    <property type="match status" value="1"/>
</dbReference>
<dbReference type="SUPFAM" id="SSF90123">
    <property type="entry name" value="ABC transporter transmembrane region"/>
    <property type="match status" value="1"/>
</dbReference>
<dbReference type="Gene3D" id="3.40.50.300">
    <property type="entry name" value="P-loop containing nucleotide triphosphate hydrolases"/>
    <property type="match status" value="1"/>
</dbReference>
<evidence type="ECO:0000313" key="10">
    <source>
        <dbReference type="EMBL" id="SDY79757.1"/>
    </source>
</evidence>
<evidence type="ECO:0000313" key="11">
    <source>
        <dbReference type="Proteomes" id="UP000183918"/>
    </source>
</evidence>
<evidence type="ECO:0000259" key="9">
    <source>
        <dbReference type="PROSITE" id="PS50929"/>
    </source>
</evidence>
<evidence type="ECO:0000256" key="1">
    <source>
        <dbReference type="ARBA" id="ARBA00004651"/>
    </source>
</evidence>
<dbReference type="InterPro" id="IPR003439">
    <property type="entry name" value="ABC_transporter-like_ATP-bd"/>
</dbReference>
<dbReference type="AlphaFoldDB" id="A0A1H3MSS0"/>
<keyword evidence="2 7" id="KW-0812">Transmembrane</keyword>
<keyword evidence="4 10" id="KW-0067">ATP-binding</keyword>
<dbReference type="GO" id="GO:0016887">
    <property type="term" value="F:ATP hydrolysis activity"/>
    <property type="evidence" value="ECO:0007669"/>
    <property type="project" value="InterPro"/>
</dbReference>
<evidence type="ECO:0000259" key="8">
    <source>
        <dbReference type="PROSITE" id="PS50893"/>
    </source>
</evidence>
<protein>
    <submittedName>
        <fullName evidence="10">ATP-binding cassette, subfamily C</fullName>
    </submittedName>
</protein>
<feature type="transmembrane region" description="Helical" evidence="7">
    <location>
        <begin position="133"/>
        <end position="151"/>
    </location>
</feature>
<evidence type="ECO:0000256" key="3">
    <source>
        <dbReference type="ARBA" id="ARBA00022741"/>
    </source>
</evidence>
<feature type="domain" description="ABC transmembrane type-1" evidence="9">
    <location>
        <begin position="8"/>
        <end position="278"/>
    </location>
</feature>
<gene>
    <name evidence="10" type="ORF">SAMN02910414_02398</name>
</gene>
<dbReference type="InterPro" id="IPR036640">
    <property type="entry name" value="ABC1_TM_sf"/>
</dbReference>
<keyword evidence="11" id="KW-1185">Reference proteome</keyword>
<proteinExistence type="predicted"/>
<evidence type="ECO:0000256" key="4">
    <source>
        <dbReference type="ARBA" id="ARBA00022840"/>
    </source>
</evidence>
<keyword evidence="5 7" id="KW-1133">Transmembrane helix</keyword>
<evidence type="ECO:0000256" key="7">
    <source>
        <dbReference type="SAM" id="Phobius"/>
    </source>
</evidence>
<dbReference type="GO" id="GO:0005886">
    <property type="term" value="C:plasma membrane"/>
    <property type="evidence" value="ECO:0007669"/>
    <property type="project" value="UniProtKB-SubCell"/>
</dbReference>
<dbReference type="InterPro" id="IPR039421">
    <property type="entry name" value="Type_1_exporter"/>
</dbReference>
<dbReference type="InterPro" id="IPR017871">
    <property type="entry name" value="ABC_transporter-like_CS"/>
</dbReference>
<dbReference type="PROSITE" id="PS50929">
    <property type="entry name" value="ABC_TM1F"/>
    <property type="match status" value="1"/>
</dbReference>
<feature type="domain" description="ABC transporter" evidence="8">
    <location>
        <begin position="299"/>
        <end position="538"/>
    </location>
</feature>
<dbReference type="RefSeq" id="WP_074719193.1">
    <property type="nucleotide sequence ID" value="NZ_FNPG01000039.1"/>
</dbReference>
<dbReference type="OrthoDB" id="95687at2"/>
<accession>A0A1H3MSS0</accession>
<dbReference type="CDD" id="cd03228">
    <property type="entry name" value="ABCC_MRP_Like"/>
    <property type="match status" value="1"/>
</dbReference>
<evidence type="ECO:0000256" key="5">
    <source>
        <dbReference type="ARBA" id="ARBA00022989"/>
    </source>
</evidence>
<comment type="subcellular location">
    <subcellularLocation>
        <location evidence="1">Cell membrane</location>
        <topology evidence="1">Multi-pass membrane protein</topology>
    </subcellularLocation>
</comment>
<name>A0A1H3MSS0_9FIRM</name>
<dbReference type="EMBL" id="FNPG01000039">
    <property type="protein sequence ID" value="SDY79757.1"/>
    <property type="molecule type" value="Genomic_DNA"/>
</dbReference>
<dbReference type="PANTHER" id="PTHR24221:SF654">
    <property type="entry name" value="ATP-BINDING CASSETTE SUB-FAMILY B MEMBER 6"/>
    <property type="match status" value="1"/>
</dbReference>
<dbReference type="SUPFAM" id="SSF52540">
    <property type="entry name" value="P-loop containing nucleoside triphosphate hydrolases"/>
    <property type="match status" value="1"/>
</dbReference>
<dbReference type="InterPro" id="IPR003593">
    <property type="entry name" value="AAA+_ATPase"/>
</dbReference>
<dbReference type="PROSITE" id="PS50893">
    <property type="entry name" value="ABC_TRANSPORTER_2"/>
    <property type="match status" value="1"/>
</dbReference>